<keyword evidence="1" id="KW-1133">Transmembrane helix</keyword>
<dbReference type="RefSeq" id="WP_007200900.1">
    <property type="nucleotide sequence ID" value="NZ_AKKV01000020.1"/>
</dbReference>
<name>I8UII5_9BACL</name>
<sequence>MRNIDEDDQDVLKKRAYKLEKIRIVLLCFVVMGMAFFGGPWVTGTTKFVGKKAVSALLVYLMLEGVVHHKVYEARNPKRNLYMVLIFSSLLLSVSSLD</sequence>
<feature type="transmembrane region" description="Helical" evidence="1">
    <location>
        <begin position="22"/>
        <end position="42"/>
    </location>
</feature>
<keyword evidence="3" id="KW-1185">Reference proteome</keyword>
<dbReference type="Proteomes" id="UP000004080">
    <property type="component" value="Unassembled WGS sequence"/>
</dbReference>
<organism evidence="2 3">
    <name type="scientific">Fictibacillus macauensis ZFHKF-1</name>
    <dbReference type="NCBI Taxonomy" id="1196324"/>
    <lineage>
        <taxon>Bacteria</taxon>
        <taxon>Bacillati</taxon>
        <taxon>Bacillota</taxon>
        <taxon>Bacilli</taxon>
        <taxon>Bacillales</taxon>
        <taxon>Fictibacillaceae</taxon>
        <taxon>Fictibacillus</taxon>
    </lineage>
</organism>
<gene>
    <name evidence="2" type="ORF">A374_04004</name>
</gene>
<evidence type="ECO:0000313" key="3">
    <source>
        <dbReference type="Proteomes" id="UP000004080"/>
    </source>
</evidence>
<evidence type="ECO:0000313" key="2">
    <source>
        <dbReference type="EMBL" id="EIT86705.1"/>
    </source>
</evidence>
<reference evidence="2 3" key="1">
    <citation type="journal article" date="2012" name="J. Bacteriol.">
        <title>Genome of Bacillus macauensis ZFHKF-1, a Long-Chain-Forming Bacterium.</title>
        <authorList>
            <person name="Cai L."/>
            <person name="Zhang T."/>
        </authorList>
    </citation>
    <scope>NUCLEOTIDE SEQUENCE [LARGE SCALE GENOMIC DNA]</scope>
    <source>
        <strain evidence="2 3">ZFHKF-1</strain>
    </source>
</reference>
<protein>
    <submittedName>
        <fullName evidence="2">Uncharacterized protein</fullName>
    </submittedName>
</protein>
<dbReference type="EMBL" id="AKKV01000020">
    <property type="protein sequence ID" value="EIT86705.1"/>
    <property type="molecule type" value="Genomic_DNA"/>
</dbReference>
<proteinExistence type="predicted"/>
<feature type="transmembrane region" description="Helical" evidence="1">
    <location>
        <begin position="79"/>
        <end position="97"/>
    </location>
</feature>
<keyword evidence="1" id="KW-0812">Transmembrane</keyword>
<keyword evidence="1" id="KW-0472">Membrane</keyword>
<feature type="transmembrane region" description="Helical" evidence="1">
    <location>
        <begin position="48"/>
        <end position="67"/>
    </location>
</feature>
<dbReference type="PATRIC" id="fig|1196324.3.peg.811"/>
<dbReference type="AlphaFoldDB" id="I8UII5"/>
<evidence type="ECO:0000256" key="1">
    <source>
        <dbReference type="SAM" id="Phobius"/>
    </source>
</evidence>
<comment type="caution">
    <text evidence="2">The sequence shown here is derived from an EMBL/GenBank/DDBJ whole genome shotgun (WGS) entry which is preliminary data.</text>
</comment>
<accession>I8UII5</accession>